<evidence type="ECO:0000256" key="1">
    <source>
        <dbReference type="SAM" id="MobiDB-lite"/>
    </source>
</evidence>
<dbReference type="Gene3D" id="2.60.40.10">
    <property type="entry name" value="Immunoglobulins"/>
    <property type="match status" value="1"/>
</dbReference>
<organism evidence="3 4">
    <name type="scientific">Vibrio ishigakensis</name>
    <dbReference type="NCBI Taxonomy" id="1481914"/>
    <lineage>
        <taxon>Bacteria</taxon>
        <taxon>Pseudomonadati</taxon>
        <taxon>Pseudomonadota</taxon>
        <taxon>Gammaproteobacteria</taxon>
        <taxon>Vibrionales</taxon>
        <taxon>Vibrionaceae</taxon>
        <taxon>Vibrio</taxon>
    </lineage>
</organism>
<feature type="domain" description="RapA2 cadherin-like" evidence="2">
    <location>
        <begin position="20"/>
        <end position="94"/>
    </location>
</feature>
<sequence>MTETFTVRLTDKAGLTTEHQVTVQVTGSNDQAKITGQDTATLKEDDALNAQHQLHANGVLSVTDVDSGEDHFQAGTIQGSYGSLTLDASGNWRYEADNSQTAIQELKAKDSLTDTITVHSADGTEHQVVITINGTNDLPVIANTGDTGGVVEAGSHPDSNRHPEAETGTPSVSGTLTATETAKATLHIGL</sequence>
<dbReference type="Proteomes" id="UP000031671">
    <property type="component" value="Unassembled WGS sequence"/>
</dbReference>
<evidence type="ECO:0000313" key="3">
    <source>
        <dbReference type="EMBL" id="GAM58020.1"/>
    </source>
</evidence>
<dbReference type="AlphaFoldDB" id="A0A0B8NU26"/>
<dbReference type="NCBIfam" id="TIGR01965">
    <property type="entry name" value="VCBS_repeat"/>
    <property type="match status" value="2"/>
</dbReference>
<dbReference type="InterPro" id="IPR040853">
    <property type="entry name" value="RapA2_cadherin-like"/>
</dbReference>
<dbReference type="InterPro" id="IPR010221">
    <property type="entry name" value="VCBS_dom"/>
</dbReference>
<dbReference type="InterPro" id="IPR013783">
    <property type="entry name" value="Ig-like_fold"/>
</dbReference>
<comment type="caution">
    <text evidence="3">The sequence shown here is derived from an EMBL/GenBank/DDBJ whole genome shotgun (WGS) entry which is preliminary data.</text>
</comment>
<gene>
    <name evidence="3" type="ORF">JCM19231_2744</name>
</gene>
<proteinExistence type="predicted"/>
<accession>A0A0B8NU26</accession>
<feature type="region of interest" description="Disordered" evidence="1">
    <location>
        <begin position="148"/>
        <end position="174"/>
    </location>
</feature>
<dbReference type="EMBL" id="BBRZ01000071">
    <property type="protein sequence ID" value="GAM58020.1"/>
    <property type="molecule type" value="Genomic_DNA"/>
</dbReference>
<evidence type="ECO:0000259" key="2">
    <source>
        <dbReference type="Pfam" id="PF17803"/>
    </source>
</evidence>
<name>A0A0B8NU26_9VIBR</name>
<keyword evidence="4" id="KW-1185">Reference proteome</keyword>
<evidence type="ECO:0000313" key="4">
    <source>
        <dbReference type="Proteomes" id="UP000031671"/>
    </source>
</evidence>
<reference evidence="3 4" key="2">
    <citation type="submission" date="2015-01" db="EMBL/GenBank/DDBJ databases">
        <authorList>
            <consortium name="NBRP consortium"/>
            <person name="Sawabe T."/>
            <person name="Meirelles P."/>
            <person name="Feng G."/>
            <person name="Sayaka M."/>
            <person name="Hattori M."/>
            <person name="Ohkuma M."/>
        </authorList>
    </citation>
    <scope>NUCLEOTIDE SEQUENCE [LARGE SCALE GENOMIC DNA]</scope>
    <source>
        <strain evidence="4">JCM 19231</strain>
    </source>
</reference>
<reference evidence="3 4" key="1">
    <citation type="submission" date="2015-01" db="EMBL/GenBank/DDBJ databases">
        <title>Vibrio sp. C1 JCM 19231 whole genome shotgun sequence.</title>
        <authorList>
            <person name="Sawabe T."/>
            <person name="Meirelles P."/>
            <person name="Feng G."/>
            <person name="Sayaka M."/>
            <person name="Hattori M."/>
            <person name="Ohkuma M."/>
        </authorList>
    </citation>
    <scope>NUCLEOTIDE SEQUENCE [LARGE SCALE GENOMIC DNA]</scope>
    <source>
        <strain evidence="4">JCM 19231</strain>
    </source>
</reference>
<protein>
    <submittedName>
        <fullName evidence="3">Probable RTX</fullName>
    </submittedName>
</protein>
<dbReference type="Pfam" id="PF17803">
    <property type="entry name" value="Cadherin_4"/>
    <property type="match status" value="1"/>
</dbReference>